<proteinExistence type="predicted"/>
<dbReference type="InterPro" id="IPR041289">
    <property type="entry name" value="Bact_RF_family3"/>
</dbReference>
<protein>
    <submittedName>
        <fullName evidence="1">Uncharacterized protein</fullName>
    </submittedName>
</protein>
<dbReference type="KEGG" id="pbs:Plabr_4465"/>
<keyword evidence="2" id="KW-1185">Reference proteome</keyword>
<dbReference type="RefSeq" id="WP_013630742.1">
    <property type="nucleotide sequence ID" value="NC_015174.1"/>
</dbReference>
<name>F0SLD1_RUBBR</name>
<gene>
    <name evidence="1" type="ordered locus">Plabr_4465</name>
</gene>
<dbReference type="HOGENOM" id="CLU_044180_2_0_0"/>
<evidence type="ECO:0000313" key="2">
    <source>
        <dbReference type="Proteomes" id="UP000006860"/>
    </source>
</evidence>
<dbReference type="OrthoDB" id="4393931at2"/>
<dbReference type="eggNOG" id="COG1503">
    <property type="taxonomic scope" value="Bacteria"/>
</dbReference>
<dbReference type="Pfam" id="PF18845">
    <property type="entry name" value="baeRF_family3"/>
    <property type="match status" value="1"/>
</dbReference>
<dbReference type="EMBL" id="CP002546">
    <property type="protein sequence ID" value="ADY62037.1"/>
    <property type="molecule type" value="Genomic_DNA"/>
</dbReference>
<dbReference type="STRING" id="756272.Plabr_4465"/>
<reference evidence="2" key="1">
    <citation type="submission" date="2011-02" db="EMBL/GenBank/DDBJ databases">
        <title>The complete genome of Planctomyces brasiliensis DSM 5305.</title>
        <authorList>
            <person name="Lucas S."/>
            <person name="Copeland A."/>
            <person name="Lapidus A."/>
            <person name="Bruce D."/>
            <person name="Goodwin L."/>
            <person name="Pitluck S."/>
            <person name="Kyrpides N."/>
            <person name="Mavromatis K."/>
            <person name="Pagani I."/>
            <person name="Ivanova N."/>
            <person name="Ovchinnikova G."/>
            <person name="Lu M."/>
            <person name="Detter J.C."/>
            <person name="Han C."/>
            <person name="Land M."/>
            <person name="Hauser L."/>
            <person name="Markowitz V."/>
            <person name="Cheng J.-F."/>
            <person name="Hugenholtz P."/>
            <person name="Woyke T."/>
            <person name="Wu D."/>
            <person name="Tindall B."/>
            <person name="Pomrenke H.G."/>
            <person name="Brambilla E."/>
            <person name="Klenk H.-P."/>
            <person name="Eisen J.A."/>
        </authorList>
    </citation>
    <scope>NUCLEOTIDE SEQUENCE [LARGE SCALE GENOMIC DNA]</scope>
    <source>
        <strain evidence="2">ATCC 49424 / DSM 5305 / JCM 21570 / NBRC 103401 / IFAM 1448</strain>
    </source>
</reference>
<dbReference type="AlphaFoldDB" id="F0SLD1"/>
<accession>F0SLD1</accession>
<evidence type="ECO:0000313" key="1">
    <source>
        <dbReference type="EMBL" id="ADY62037.1"/>
    </source>
</evidence>
<dbReference type="Proteomes" id="UP000006860">
    <property type="component" value="Chromosome"/>
</dbReference>
<organism evidence="1 2">
    <name type="scientific">Rubinisphaera brasiliensis (strain ATCC 49424 / DSM 5305 / JCM 21570 / IAM 15109 / NBRC 103401 / IFAM 1448)</name>
    <name type="common">Planctomyces brasiliensis</name>
    <dbReference type="NCBI Taxonomy" id="756272"/>
    <lineage>
        <taxon>Bacteria</taxon>
        <taxon>Pseudomonadati</taxon>
        <taxon>Planctomycetota</taxon>
        <taxon>Planctomycetia</taxon>
        <taxon>Planctomycetales</taxon>
        <taxon>Planctomycetaceae</taxon>
        <taxon>Rubinisphaera</taxon>
    </lineage>
</organism>
<sequence length="390" mass="44527">MDLFTHDELNELTKHHDQPCVSIFLPTERKGPDVLKGRVRLKNLLSKAEHQLNEQGLAEGNIKRMLAPAWQHVEDEQFWQHQSDGLALFLTEDGMRQFRVPQSFQESVHCRDHFYVNPLLPLLQANGQYYVIAVSQGDVRLLEGTRQGLEELEKDSLPKDLNSALGWWQEQNTSFHSMQQKSGARRGDDTVIYHGHDTNQTEHELKTYFRKIDEVVAETLKGKSAPLLFAGVDYLFPFYQEVNEYPHLQQEMIHGNPDDWNASEIHDRAWKITEPKLQASEQHLVDQFHERAAHELATANLDTLLTAAQFGLVETLVVSSSARLPGQYNPETQTIIYANKNDEQSEDLIDRAVLMTLESSGEVIGFEKEKLPTELPLFALLRAPLSTVAK</sequence>